<keyword evidence="2" id="KW-1185">Reference proteome</keyword>
<accession>A0A1H7R668</accession>
<reference evidence="2" key="1">
    <citation type="submission" date="2016-10" db="EMBL/GenBank/DDBJ databases">
        <authorList>
            <person name="Varghese N."/>
            <person name="Submissions S."/>
        </authorList>
    </citation>
    <scope>NUCLEOTIDE SEQUENCE [LARGE SCALE GENOMIC DNA]</scope>
    <source>
        <strain evidence="2">LMG 26416</strain>
    </source>
</reference>
<dbReference type="AlphaFoldDB" id="A0A1H7R668"/>
<dbReference type="Pfam" id="PF11004">
    <property type="entry name" value="Kdo_hydroxy"/>
    <property type="match status" value="1"/>
</dbReference>
<dbReference type="EMBL" id="FOAJ01000009">
    <property type="protein sequence ID" value="SEL55424.1"/>
    <property type="molecule type" value="Genomic_DNA"/>
</dbReference>
<evidence type="ECO:0000313" key="1">
    <source>
        <dbReference type="EMBL" id="SEL55424.1"/>
    </source>
</evidence>
<proteinExistence type="predicted"/>
<dbReference type="RefSeq" id="WP_090545926.1">
    <property type="nucleotide sequence ID" value="NZ_FNSR01000001.1"/>
</dbReference>
<name>A0A1H7R668_9BURK</name>
<gene>
    <name evidence="1" type="ORF">SAMN05192542_109125</name>
</gene>
<dbReference type="OrthoDB" id="21302at2"/>
<sequence length="294" mass="33013">MNESQIIEVTSADWHGQNLSQPRESLLNGVEQGKVLYFPNLRFAIEGGERALLDPALADPKRKNISLDPGGGALHGVLGDPVTQSAVRALVARYQANARTLVDGLFPEYGGKLRVAPTSLRLHQVETRQTSWRKDDSRLHVDAFPSRPNYGERILRVFTNVNPNGAPRVWRVGEPFEDMAKRFLPRIKPQMPGSAWLQHLLHITKSPRSEYDHLMLNLHDSMKADLDYQKTSPQETIGFPPGSVWVCFSDHASHAVMSGQFMLEQTFFLPVNAMVHPDWAPLGILERLKGKELV</sequence>
<protein>
    <submittedName>
        <fullName evidence="1">3-deoxy-D-manno-oct-2-ulosonic acid (Kdo) hydroxylase</fullName>
    </submittedName>
</protein>
<dbReference type="Proteomes" id="UP000199120">
    <property type="component" value="Unassembled WGS sequence"/>
</dbReference>
<dbReference type="InterPro" id="IPR021266">
    <property type="entry name" value="Kdo_hydroxlase"/>
</dbReference>
<dbReference type="STRING" id="416943.SAMN05445871_2919"/>
<evidence type="ECO:0000313" key="2">
    <source>
        <dbReference type="Proteomes" id="UP000199120"/>
    </source>
</evidence>
<organism evidence="1 2">
    <name type="scientific">Paraburkholderia caballeronis</name>
    <dbReference type="NCBI Taxonomy" id="416943"/>
    <lineage>
        <taxon>Bacteria</taxon>
        <taxon>Pseudomonadati</taxon>
        <taxon>Pseudomonadota</taxon>
        <taxon>Betaproteobacteria</taxon>
        <taxon>Burkholderiales</taxon>
        <taxon>Burkholderiaceae</taxon>
        <taxon>Paraburkholderia</taxon>
    </lineage>
</organism>